<feature type="transmembrane region" description="Helical" evidence="6">
    <location>
        <begin position="648"/>
        <end position="672"/>
    </location>
</feature>
<organism evidence="9 10">
    <name type="scientific">Maribellus comscasis</name>
    <dbReference type="NCBI Taxonomy" id="2681766"/>
    <lineage>
        <taxon>Bacteria</taxon>
        <taxon>Pseudomonadati</taxon>
        <taxon>Bacteroidota</taxon>
        <taxon>Bacteroidia</taxon>
        <taxon>Marinilabiliales</taxon>
        <taxon>Prolixibacteraceae</taxon>
        <taxon>Maribellus</taxon>
    </lineage>
</organism>
<keyword evidence="2" id="KW-1003">Cell membrane</keyword>
<dbReference type="AlphaFoldDB" id="A0A6I6JUE8"/>
<feature type="domain" description="MacB-like periplasmic core" evidence="8">
    <location>
        <begin position="20"/>
        <end position="224"/>
    </location>
</feature>
<dbReference type="GO" id="GO:0005886">
    <property type="term" value="C:plasma membrane"/>
    <property type="evidence" value="ECO:0007669"/>
    <property type="project" value="UniProtKB-SubCell"/>
</dbReference>
<feature type="transmembrane region" description="Helical" evidence="6">
    <location>
        <begin position="320"/>
        <end position="347"/>
    </location>
</feature>
<dbReference type="Pfam" id="PF12704">
    <property type="entry name" value="MacB_PCD"/>
    <property type="match status" value="1"/>
</dbReference>
<feature type="domain" description="ABC3 transporter permease C-terminal" evidence="7">
    <location>
        <begin position="651"/>
        <end position="764"/>
    </location>
</feature>
<evidence type="ECO:0000256" key="5">
    <source>
        <dbReference type="ARBA" id="ARBA00023136"/>
    </source>
</evidence>
<reference evidence="9 10" key="1">
    <citation type="submission" date="2019-11" db="EMBL/GenBank/DDBJ databases">
        <authorList>
            <person name="Zheng R.K."/>
            <person name="Sun C.M."/>
        </authorList>
    </citation>
    <scope>NUCLEOTIDE SEQUENCE [LARGE SCALE GENOMIC DNA]</scope>
    <source>
        <strain evidence="9 10">WC007</strain>
    </source>
</reference>
<evidence type="ECO:0000259" key="8">
    <source>
        <dbReference type="Pfam" id="PF12704"/>
    </source>
</evidence>
<dbReference type="KEGG" id="mcos:GM418_13680"/>
<keyword evidence="5 6" id="KW-0472">Membrane</keyword>
<dbReference type="RefSeq" id="WP_158867216.1">
    <property type="nucleotide sequence ID" value="NZ_CP046401.1"/>
</dbReference>
<dbReference type="InterPro" id="IPR025857">
    <property type="entry name" value="MacB_PCD"/>
</dbReference>
<protein>
    <submittedName>
        <fullName evidence="9">FtsX-like permease family protein</fullName>
    </submittedName>
</protein>
<feature type="transmembrane region" description="Helical" evidence="6">
    <location>
        <begin position="367"/>
        <end position="392"/>
    </location>
</feature>
<dbReference type="GO" id="GO:0022857">
    <property type="term" value="F:transmembrane transporter activity"/>
    <property type="evidence" value="ECO:0007669"/>
    <property type="project" value="TreeGrafter"/>
</dbReference>
<proteinExistence type="predicted"/>
<dbReference type="PANTHER" id="PTHR30572:SF18">
    <property type="entry name" value="ABC-TYPE MACROLIDE FAMILY EXPORT SYSTEM PERMEASE COMPONENT 2"/>
    <property type="match status" value="1"/>
</dbReference>
<dbReference type="EMBL" id="CP046401">
    <property type="protein sequence ID" value="QGY44678.1"/>
    <property type="molecule type" value="Genomic_DNA"/>
</dbReference>
<keyword evidence="10" id="KW-1185">Reference proteome</keyword>
<dbReference type="Proteomes" id="UP000428260">
    <property type="component" value="Chromosome"/>
</dbReference>
<comment type="subcellular location">
    <subcellularLocation>
        <location evidence="1">Cell membrane</location>
        <topology evidence="1">Multi-pass membrane protein</topology>
    </subcellularLocation>
</comment>
<evidence type="ECO:0000256" key="6">
    <source>
        <dbReference type="SAM" id="Phobius"/>
    </source>
</evidence>
<evidence type="ECO:0000259" key="7">
    <source>
        <dbReference type="Pfam" id="PF02687"/>
    </source>
</evidence>
<name>A0A6I6JUE8_9BACT</name>
<keyword evidence="3 6" id="KW-0812">Transmembrane</keyword>
<dbReference type="PANTHER" id="PTHR30572">
    <property type="entry name" value="MEMBRANE COMPONENT OF TRANSPORTER-RELATED"/>
    <property type="match status" value="1"/>
</dbReference>
<dbReference type="InterPro" id="IPR050250">
    <property type="entry name" value="Macrolide_Exporter_MacB"/>
</dbReference>
<gene>
    <name evidence="9" type="ORF">GM418_13680</name>
</gene>
<feature type="transmembrane region" description="Helical" evidence="6">
    <location>
        <begin position="275"/>
        <end position="299"/>
    </location>
</feature>
<accession>A0A6I6JUE8</accession>
<keyword evidence="4 6" id="KW-1133">Transmembrane helix</keyword>
<evidence type="ECO:0000313" key="10">
    <source>
        <dbReference type="Proteomes" id="UP000428260"/>
    </source>
</evidence>
<evidence type="ECO:0000256" key="4">
    <source>
        <dbReference type="ARBA" id="ARBA00022989"/>
    </source>
</evidence>
<sequence length="771" mass="87155">MKRNSLRSFIKFLSKNKLYSFVTISGFAVSLMFVLLLTVYIKQELSVDQFHKNKDRLYRLYREEGSTFGAPTGEYIENQLPEVEAYTRIKNMSGNAVFPGDEQTRMNYLLADSAFFTMFSFDLISGNPREVLKTKDKAVLSETFAHKIFGNENPMGKSFQMNDKSFIVSGIIEDMPQNTQFEKFDAIITFNMLAEFWNYPELLTTNNNSSFAVYFLAKEGADLPSKAPLILEQFKKDYWMYKQGFSKELEFEPLTDVYFSNSRGPAIRQNNKSSVFMFGGIAILILVIAIINYINLTVAQAGNRSKEIAIKKLIGSSKGALVYQQISESVALSFFAALIAIALALIAEPFFNNQMDTDLNLTNQFSGAFVLSSLLIIGATGLVSGTIPALVANKFNPVEVVKGSFAFKTRKSYSKVLIAFQYTVAIILLVSTLTITKQSNFMQNYDMGFDKDNIFWMDNTIEANKREAFRNELKSIPGVEEASFCMGMPIDGGNNQSFNYNEKPVSFQEFRGDSLYLKIFGLKINETGVAYSKNGVWINQTAVKLLELGENPSSFKYYDNEIPVLGIVEDFNFRSLHEQVGPAIIRQMTNEDFPWSIAVKISDANIIETVKRIREKQASFTGGEPMEFGFVDSSVDEWYSTEVKRSKLIGAFTLLSIIISSMGIFAMSLYYIQQKVKEIGVRKVNGAKVSEVVALLNKDFLIWVLVAFVIATPLAWFAMNKWLENFAYKTEVSWWIFMMAGLMALGIALLTVSWQSWRAATRNPVEALRYE</sequence>
<evidence type="ECO:0000256" key="1">
    <source>
        <dbReference type="ARBA" id="ARBA00004651"/>
    </source>
</evidence>
<feature type="transmembrane region" description="Helical" evidence="6">
    <location>
        <begin position="413"/>
        <end position="435"/>
    </location>
</feature>
<evidence type="ECO:0000313" key="9">
    <source>
        <dbReference type="EMBL" id="QGY44678.1"/>
    </source>
</evidence>
<feature type="domain" description="ABC3 transporter permease C-terminal" evidence="7">
    <location>
        <begin position="281"/>
        <end position="397"/>
    </location>
</feature>
<feature type="transmembrane region" description="Helical" evidence="6">
    <location>
        <begin position="734"/>
        <end position="754"/>
    </location>
</feature>
<dbReference type="Pfam" id="PF02687">
    <property type="entry name" value="FtsX"/>
    <property type="match status" value="2"/>
</dbReference>
<evidence type="ECO:0000256" key="2">
    <source>
        <dbReference type="ARBA" id="ARBA00022475"/>
    </source>
</evidence>
<dbReference type="InterPro" id="IPR003838">
    <property type="entry name" value="ABC3_permease_C"/>
</dbReference>
<feature type="transmembrane region" description="Helical" evidence="6">
    <location>
        <begin position="21"/>
        <end position="41"/>
    </location>
</feature>
<feature type="transmembrane region" description="Helical" evidence="6">
    <location>
        <begin position="700"/>
        <end position="719"/>
    </location>
</feature>
<evidence type="ECO:0000256" key="3">
    <source>
        <dbReference type="ARBA" id="ARBA00022692"/>
    </source>
</evidence>